<dbReference type="Pfam" id="PF07042">
    <property type="entry name" value="TrfA"/>
    <property type="match status" value="1"/>
</dbReference>
<keyword evidence="2" id="KW-1185">Reference proteome</keyword>
<comment type="caution">
    <text evidence="1">The sequence shown here is derived from an EMBL/GenBank/DDBJ whole genome shotgun (WGS) entry which is preliminary data.</text>
</comment>
<dbReference type="Proteomes" id="UP000274556">
    <property type="component" value="Unassembled WGS sequence"/>
</dbReference>
<evidence type="ECO:0000313" key="1">
    <source>
        <dbReference type="EMBL" id="RKT38007.1"/>
    </source>
</evidence>
<dbReference type="AlphaFoldDB" id="A0A495UPP9"/>
<dbReference type="EMBL" id="RBXL01000002">
    <property type="protein sequence ID" value="RKT38007.1"/>
    <property type="molecule type" value="Genomic_DNA"/>
</dbReference>
<proteinExistence type="predicted"/>
<reference evidence="1 2" key="1">
    <citation type="submission" date="2018-10" db="EMBL/GenBank/DDBJ databases">
        <title>Genomic Encyclopedia of Archaeal and Bacterial Type Strains, Phase II (KMG-II): from individual species to whole genera.</title>
        <authorList>
            <person name="Goeker M."/>
        </authorList>
    </citation>
    <scope>NUCLEOTIDE SEQUENCE [LARGE SCALE GENOMIC DNA]</scope>
    <source>
        <strain evidence="1 2">DSM 235</strain>
    </source>
</reference>
<organism evidence="1 2">
    <name type="scientific">Thiocapsa rosea</name>
    <dbReference type="NCBI Taxonomy" id="69360"/>
    <lineage>
        <taxon>Bacteria</taxon>
        <taxon>Pseudomonadati</taxon>
        <taxon>Pseudomonadota</taxon>
        <taxon>Gammaproteobacteria</taxon>
        <taxon>Chromatiales</taxon>
        <taxon>Chromatiaceae</taxon>
        <taxon>Thiocapsa</taxon>
    </lineage>
</organism>
<accession>A0A495UPP9</accession>
<dbReference type="InterPro" id="IPR010751">
    <property type="entry name" value="TrfA"/>
</dbReference>
<name>A0A495UPP9_9GAMM</name>
<evidence type="ECO:0000313" key="2">
    <source>
        <dbReference type="Proteomes" id="UP000274556"/>
    </source>
</evidence>
<protein>
    <submittedName>
        <fullName evidence="1">TrfA protein</fullName>
    </submittedName>
</protein>
<gene>
    <name evidence="1" type="ORF">BDD21_5529</name>
</gene>
<sequence length="243" mass="27219">MFRATAPLVVPVIGGGEVRYTGEELRQDDESVWIELVHMAKESRSPIVTFTPTNLTRSLQWTDSGKSYARLLTTLRRLHSASLEVYSARLGRGVSTGLIVDYAFSDKGDGKPWSVTVFRPESELLFLFDKLYSRVNRDARRALPEGLATWLLGFLSSHREPFAHKIETLAIGAGLTLDVPNNGELSEAEFTAKRKARAREVKRMFKNALNELERVGFLAGFQITPGGVVKVVRANENREERNP</sequence>